<dbReference type="Gene3D" id="2.60.40.10">
    <property type="entry name" value="Immunoglobulins"/>
    <property type="match status" value="10"/>
</dbReference>
<feature type="repeat" description="Filamin" evidence="3">
    <location>
        <begin position="795"/>
        <end position="893"/>
    </location>
</feature>
<organism evidence="4 6">
    <name type="scientific">Rotaria socialis</name>
    <dbReference type="NCBI Taxonomy" id="392032"/>
    <lineage>
        <taxon>Eukaryota</taxon>
        <taxon>Metazoa</taxon>
        <taxon>Spiralia</taxon>
        <taxon>Gnathifera</taxon>
        <taxon>Rotifera</taxon>
        <taxon>Eurotatoria</taxon>
        <taxon>Bdelloidea</taxon>
        <taxon>Philodinida</taxon>
        <taxon>Philodinidae</taxon>
        <taxon>Rotaria</taxon>
    </lineage>
</organism>
<dbReference type="EMBL" id="CAJNYU010001151">
    <property type="protein sequence ID" value="CAF3416986.1"/>
    <property type="molecule type" value="Genomic_DNA"/>
</dbReference>
<feature type="repeat" description="Filamin" evidence="3">
    <location>
        <begin position="895"/>
        <end position="988"/>
    </location>
</feature>
<dbReference type="InterPro" id="IPR044801">
    <property type="entry name" value="Filamin"/>
</dbReference>
<dbReference type="PROSITE" id="PS50194">
    <property type="entry name" value="FILAMIN_REPEAT"/>
    <property type="match status" value="10"/>
</dbReference>
<gene>
    <name evidence="4" type="ORF">FME351_LOCUS10545</name>
    <name evidence="5" type="ORF">TSG867_LOCUS15670</name>
</gene>
<name>A0A818BI73_9BILA</name>
<feature type="repeat" description="Filamin" evidence="3">
    <location>
        <begin position="602"/>
        <end position="694"/>
    </location>
</feature>
<sequence length="1112" mass="124461">MFFNETNILKTLANDRIYFIIGTPVDVNVYDIQGISLIAEHSEPVVVRTTVAYKVNTSLAGQGQLKAELIQPQTSINPCRCHINELNNNEYLVQYIPNEPGRYQLRILFNNQLVQGKSIDTDVYSLLPPPTLSTISTGHTISIQKILPHDIPRIDDDVCLQIITDKSPLFGQISCNGMSVPCQVDQTKHQHTWHLKFRPNVIGTYKIHLLHNGLPIMSSPYLIQVKDNNGKSLLSGLTNIPCRIQIRTKSGSNAQIRAVVLLETVQIPSTITIVNENLVHINFIPQEPGLYLINIFNGDQSIQGSPFSVHVNRQQAVQISGQCLHRLRLNDRGVFRVHCHGQRGTVDAKIFNLCVGECGQKISFQLLENYEQLKQFPSQIFQTSLTILLVAQLRLTRERIRNLTIEEKLGNAIVSFQLVEIAKQLPTNEHVINALRNLINKEAINLLDPNRRLLHALGGSLVVGPKGEPVDVKLFPQANGDYTGEFTPRKVGQYRIDITFANVPIQESPFFTEVYDPSQIRIGSLPKDVLAGVENALSINLNNAGNVPLEVTLTSPMGINVPIKIDDTLKIKKIYFTPTEIGLHRLNAKFGFDIVPGTPIQMMVNNMPIVTAYGDGIHHASHEQEATFMIDTKDMQGDLKVHIEGSNSVIKNMLDRINDRLYKVTYRPVQVGFINISVKWNEKDILNSPFTANVTNPERVLIVGGWQSILDSQNRMHVISNEEKKIHFDTSHAGPGILKADIRGEDRTSIPLRIAQQDSSSTLSFIILKDGKYDLTITYAGNLLPNMPIRIVATSLSAENSKVKTYGRGLYEARVSEQAEFTIDTSQVANHGNYKPIVRLVDMQTNMEIRVHQIEKKQNLFHCSYKPVAPGDYLLNVIWGEKEIHGSPFKITVVPNNHQASQVLCSGDGLRMGVIGKEMQCFIDTRAAMPGELTVYCHGINTTAICRLVDHRDGTCTLSVKPEEIGRHILTIKYNGEHIPGSPYIIKVISPPDASKVHVFGPGIEHGILSTFQPHFICETKGAGVGQLTVKVRGPKGAFRVEMERQHLQDRTIICRYNPTEPGLYLVSVKWSGEHVRGSPFQMHIFESEEQCRQQLNSYHLLESKQQKGDII</sequence>
<dbReference type="InterPro" id="IPR001298">
    <property type="entry name" value="Filamin/ABP280_rpt"/>
</dbReference>
<feature type="repeat" description="Filamin" evidence="3">
    <location>
        <begin position="22"/>
        <end position="123"/>
    </location>
</feature>
<evidence type="ECO:0000313" key="4">
    <source>
        <dbReference type="EMBL" id="CAF3416986.1"/>
    </source>
</evidence>
<evidence type="ECO:0000256" key="3">
    <source>
        <dbReference type="PROSITE-ProRule" id="PRU00087"/>
    </source>
</evidence>
<feature type="repeat" description="Filamin" evidence="3">
    <location>
        <begin position="462"/>
        <end position="514"/>
    </location>
</feature>
<feature type="repeat" description="Filamin" evidence="3">
    <location>
        <begin position="989"/>
        <end position="1085"/>
    </location>
</feature>
<dbReference type="PANTHER" id="PTHR38537">
    <property type="entry name" value="JITTERBUG, ISOFORM N"/>
    <property type="match status" value="1"/>
</dbReference>
<reference evidence="4" key="1">
    <citation type="submission" date="2021-02" db="EMBL/GenBank/DDBJ databases">
        <authorList>
            <person name="Nowell W R."/>
        </authorList>
    </citation>
    <scope>NUCLEOTIDE SEQUENCE</scope>
</reference>
<comment type="caution">
    <text evidence="4">The sequence shown here is derived from an EMBL/GenBank/DDBJ whole genome shotgun (WGS) entry which is preliminary data.</text>
</comment>
<feature type="repeat" description="Filamin" evidence="3">
    <location>
        <begin position="512"/>
        <end position="604"/>
    </location>
</feature>
<dbReference type="FunFam" id="2.60.40.10:FF:001145">
    <property type="entry name" value="Jitterbug, isoform I"/>
    <property type="match status" value="1"/>
</dbReference>
<dbReference type="Pfam" id="PF00630">
    <property type="entry name" value="Filamin"/>
    <property type="match status" value="7"/>
</dbReference>
<dbReference type="Proteomes" id="UP000663869">
    <property type="component" value="Unassembled WGS sequence"/>
</dbReference>
<dbReference type="PANTHER" id="PTHR38537:SF16">
    <property type="entry name" value="CALPONIN-HOMOLOGY (CH) DOMAIN-CONTAINING PROTEIN"/>
    <property type="match status" value="1"/>
</dbReference>
<keyword evidence="2" id="KW-0677">Repeat</keyword>
<dbReference type="InterPro" id="IPR014756">
    <property type="entry name" value="Ig_E-set"/>
</dbReference>
<dbReference type="AlphaFoldDB" id="A0A818BI73"/>
<dbReference type="EMBL" id="CAJOBQ010000925">
    <property type="protein sequence ID" value="CAF4434989.1"/>
    <property type="molecule type" value="Genomic_DNA"/>
</dbReference>
<evidence type="ECO:0008006" key="7">
    <source>
        <dbReference type="Google" id="ProtNLM"/>
    </source>
</evidence>
<evidence type="ECO:0000313" key="5">
    <source>
        <dbReference type="EMBL" id="CAF4434989.1"/>
    </source>
</evidence>
<evidence type="ECO:0000256" key="1">
    <source>
        <dbReference type="ARBA" id="ARBA00009238"/>
    </source>
</evidence>
<dbReference type="Proteomes" id="UP000663862">
    <property type="component" value="Unassembled WGS sequence"/>
</dbReference>
<feature type="repeat" description="Filamin" evidence="3">
    <location>
        <begin position="192"/>
        <end position="225"/>
    </location>
</feature>
<feature type="repeat" description="Filamin" evidence="3">
    <location>
        <begin position="692"/>
        <end position="793"/>
    </location>
</feature>
<accession>A0A818BI73</accession>
<dbReference type="SMART" id="SM00557">
    <property type="entry name" value="IG_FLMN"/>
    <property type="match status" value="9"/>
</dbReference>
<proteinExistence type="inferred from homology"/>
<dbReference type="GO" id="GO:0051015">
    <property type="term" value="F:actin filament binding"/>
    <property type="evidence" value="ECO:0007669"/>
    <property type="project" value="InterPro"/>
</dbReference>
<evidence type="ECO:0000256" key="2">
    <source>
        <dbReference type="ARBA" id="ARBA00022737"/>
    </source>
</evidence>
<comment type="similarity">
    <text evidence="1">Belongs to the filamin family.</text>
</comment>
<feature type="repeat" description="Filamin" evidence="3">
    <location>
        <begin position="230"/>
        <end position="311"/>
    </location>
</feature>
<dbReference type="GO" id="GO:0030036">
    <property type="term" value="P:actin cytoskeleton organization"/>
    <property type="evidence" value="ECO:0007669"/>
    <property type="project" value="InterPro"/>
</dbReference>
<protein>
    <recommendedName>
        <fullName evidence="7">Filamin</fullName>
    </recommendedName>
</protein>
<dbReference type="InterPro" id="IPR013783">
    <property type="entry name" value="Ig-like_fold"/>
</dbReference>
<dbReference type="InterPro" id="IPR017868">
    <property type="entry name" value="Filamin/ABP280_repeat-like"/>
</dbReference>
<evidence type="ECO:0000313" key="6">
    <source>
        <dbReference type="Proteomes" id="UP000663869"/>
    </source>
</evidence>
<dbReference type="SUPFAM" id="SSF81296">
    <property type="entry name" value="E set domains"/>
    <property type="match status" value="10"/>
</dbReference>